<dbReference type="EMBL" id="RJJU01000001">
    <property type="protein sequence ID" value="RUM16498.1"/>
    <property type="molecule type" value="Genomic_DNA"/>
</dbReference>
<keyword evidence="4" id="KW-1185">Reference proteome</keyword>
<evidence type="ECO:0000313" key="5">
    <source>
        <dbReference type="Proteomes" id="UP000545490"/>
    </source>
</evidence>
<reference evidence="3 4" key="1">
    <citation type="submission" date="2018-11" db="EMBL/GenBank/DDBJ databases">
        <authorList>
            <person name="Huo Y."/>
        </authorList>
    </citation>
    <scope>NUCLEOTIDE SEQUENCE [LARGE SCALE GENOMIC DNA]</scope>
    <source>
        <strain evidence="3 4">CCBAU 33202</strain>
    </source>
</reference>
<evidence type="ECO:0000259" key="1">
    <source>
        <dbReference type="Pfam" id="PF01636"/>
    </source>
</evidence>
<sequence length="239" mass="25791">MTEIGRLLGSGKEAEVFEYGALALKLYKHAAAKASAFREGANLAIVERLSLPAPKVHAVGEFDGRWGVVMDRAPGSCFAEQFMTASAPFEEMAQLHRRLHQQSGDGLPSLTARLSAGIRRAEGLDASLKHRLLSELESLPDGDRVCHGDFHPFNIHGVAMIVDWLDACCGNPLADVCRTYLLLRHALPERAMDYVETYAAMSGAEVGAILAWLAPIAAARLTEGVADENDELLRLAGVA</sequence>
<dbReference type="SUPFAM" id="SSF56112">
    <property type="entry name" value="Protein kinase-like (PK-like)"/>
    <property type="match status" value="1"/>
</dbReference>
<dbReference type="Proteomes" id="UP000272004">
    <property type="component" value="Unassembled WGS sequence"/>
</dbReference>
<evidence type="ECO:0000313" key="4">
    <source>
        <dbReference type="Proteomes" id="UP000272004"/>
    </source>
</evidence>
<reference evidence="2 5" key="2">
    <citation type="submission" date="2020-08" db="EMBL/GenBank/DDBJ databases">
        <title>Genomic Encyclopedia of Type Strains, Phase IV (KMG-IV): sequencing the most valuable type-strain genomes for metagenomic binning, comparative biology and taxonomic classification.</title>
        <authorList>
            <person name="Goeker M."/>
        </authorList>
    </citation>
    <scope>NUCLEOTIDE SEQUENCE [LARGE SCALE GENOMIC DNA]</scope>
    <source>
        <strain evidence="2 5">DSM 19331</strain>
    </source>
</reference>
<organism evidence="2 5">
    <name type="scientific">Rhizobium fabae</name>
    <dbReference type="NCBI Taxonomy" id="573179"/>
    <lineage>
        <taxon>Bacteria</taxon>
        <taxon>Pseudomonadati</taxon>
        <taxon>Pseudomonadota</taxon>
        <taxon>Alphaproteobacteria</taxon>
        <taxon>Hyphomicrobiales</taxon>
        <taxon>Rhizobiaceae</taxon>
        <taxon>Rhizobium/Agrobacterium group</taxon>
        <taxon>Rhizobium</taxon>
    </lineage>
</organism>
<comment type="caution">
    <text evidence="2">The sequence shown here is derived from an EMBL/GenBank/DDBJ whole genome shotgun (WGS) entry which is preliminary data.</text>
</comment>
<dbReference type="InterPro" id="IPR011009">
    <property type="entry name" value="Kinase-like_dom_sf"/>
</dbReference>
<keyword evidence="2" id="KW-0418">Kinase</keyword>
<dbReference type="RefSeq" id="WP_126821705.1">
    <property type="nucleotide sequence ID" value="NZ_JACIDG010000025.1"/>
</dbReference>
<dbReference type="GO" id="GO:0016301">
    <property type="term" value="F:kinase activity"/>
    <property type="evidence" value="ECO:0007669"/>
    <property type="project" value="UniProtKB-KW"/>
</dbReference>
<evidence type="ECO:0000313" key="3">
    <source>
        <dbReference type="EMBL" id="RUM16498.1"/>
    </source>
</evidence>
<keyword evidence="2" id="KW-0808">Transferase</keyword>
<evidence type="ECO:0000313" key="2">
    <source>
        <dbReference type="EMBL" id="MBB3919207.1"/>
    </source>
</evidence>
<name>A0A7W6FMI8_9HYPH</name>
<proteinExistence type="predicted"/>
<accession>A0A7W6FMI8</accession>
<dbReference type="Pfam" id="PF01636">
    <property type="entry name" value="APH"/>
    <property type="match status" value="1"/>
</dbReference>
<protein>
    <submittedName>
        <fullName evidence="2">Aminoglycoside phosphotransferase (APT) family kinase protein</fullName>
    </submittedName>
    <submittedName>
        <fullName evidence="3">Aminoglycoside phosphotransferase family protein</fullName>
    </submittedName>
</protein>
<dbReference type="Gene3D" id="3.90.1200.10">
    <property type="match status" value="1"/>
</dbReference>
<gene>
    <name evidence="3" type="ORF">EFB14_00150</name>
    <name evidence="2" type="ORF">GGQ65_006549</name>
</gene>
<dbReference type="EMBL" id="JACIDG010000025">
    <property type="protein sequence ID" value="MBB3919207.1"/>
    <property type="molecule type" value="Genomic_DNA"/>
</dbReference>
<feature type="domain" description="Aminoglycoside phosphotransferase" evidence="1">
    <location>
        <begin position="17"/>
        <end position="195"/>
    </location>
</feature>
<dbReference type="AlphaFoldDB" id="A0A7W6FMI8"/>
<dbReference type="InterPro" id="IPR002575">
    <property type="entry name" value="Aminoglycoside_PTrfase"/>
</dbReference>
<dbReference type="Proteomes" id="UP000545490">
    <property type="component" value="Unassembled WGS sequence"/>
</dbReference>